<dbReference type="InterPro" id="IPR013098">
    <property type="entry name" value="Ig_I-set"/>
</dbReference>
<dbReference type="Gene3D" id="3.30.200.20">
    <property type="entry name" value="Phosphorylase Kinase, domain 1"/>
    <property type="match status" value="1"/>
</dbReference>
<dbReference type="FunFam" id="1.10.510.10:FF:000462">
    <property type="entry name" value="Receptor tyrosine kinase"/>
    <property type="match status" value="1"/>
</dbReference>
<dbReference type="PROSITE" id="PS50835">
    <property type="entry name" value="IG_LIKE"/>
    <property type="match status" value="4"/>
</dbReference>
<dbReference type="GO" id="GO:0004714">
    <property type="term" value="F:transmembrane receptor protein tyrosine kinase activity"/>
    <property type="evidence" value="ECO:0007669"/>
    <property type="project" value="UniProtKB-EC"/>
</dbReference>
<evidence type="ECO:0000256" key="1">
    <source>
        <dbReference type="ARBA" id="ARBA00004167"/>
    </source>
</evidence>
<dbReference type="FunFam" id="3.30.200.20:FF:000384">
    <property type="entry name" value="Receptor protein-tyrosine kinase"/>
    <property type="match status" value="1"/>
</dbReference>
<dbReference type="OrthoDB" id="6077854at2759"/>
<evidence type="ECO:0000313" key="18">
    <source>
        <dbReference type="RefSeq" id="XP_055895004.1"/>
    </source>
</evidence>
<evidence type="ECO:0000256" key="11">
    <source>
        <dbReference type="PROSITE-ProRule" id="PRU10141"/>
    </source>
</evidence>
<keyword evidence="7" id="KW-0675">Receptor</keyword>
<evidence type="ECO:0000256" key="4">
    <source>
        <dbReference type="ARBA" id="ARBA00022989"/>
    </source>
</evidence>
<comment type="subcellular location">
    <subcellularLocation>
        <location evidence="1">Membrane</location>
        <topology evidence="1">Single-pass membrane protein</topology>
    </subcellularLocation>
</comment>
<dbReference type="RefSeq" id="XP_055895005.1">
    <property type="nucleotide sequence ID" value="XM_056039030.1"/>
</dbReference>
<comment type="catalytic activity">
    <reaction evidence="10">
        <text>L-tyrosyl-[protein] + ATP = O-phospho-L-tyrosyl-[protein] + ADP + H(+)</text>
        <dbReference type="Rhea" id="RHEA:10596"/>
        <dbReference type="Rhea" id="RHEA-COMP:10136"/>
        <dbReference type="Rhea" id="RHEA-COMP:20101"/>
        <dbReference type="ChEBI" id="CHEBI:15378"/>
        <dbReference type="ChEBI" id="CHEBI:30616"/>
        <dbReference type="ChEBI" id="CHEBI:46858"/>
        <dbReference type="ChEBI" id="CHEBI:61978"/>
        <dbReference type="ChEBI" id="CHEBI:456216"/>
        <dbReference type="EC" id="2.7.10.1"/>
    </reaction>
</comment>
<evidence type="ECO:0000313" key="17">
    <source>
        <dbReference type="Proteomes" id="UP001165740"/>
    </source>
</evidence>
<evidence type="ECO:0000259" key="15">
    <source>
        <dbReference type="PROSITE" id="PS50011"/>
    </source>
</evidence>
<feature type="compositionally biased region" description="Polar residues" evidence="12">
    <location>
        <begin position="1537"/>
        <end position="1554"/>
    </location>
</feature>
<dbReference type="InterPro" id="IPR001245">
    <property type="entry name" value="Ser-Thr/Tyr_kinase_cat_dom"/>
</dbReference>
<keyword evidence="9" id="KW-0393">Immunoglobulin domain</keyword>
<evidence type="ECO:0000313" key="19">
    <source>
        <dbReference type="RefSeq" id="XP_055895005.1"/>
    </source>
</evidence>
<dbReference type="GO" id="GO:0005524">
    <property type="term" value="F:ATP binding"/>
    <property type="evidence" value="ECO:0007669"/>
    <property type="project" value="UniProtKB-UniRule"/>
</dbReference>
<evidence type="ECO:0000256" key="8">
    <source>
        <dbReference type="ARBA" id="ARBA00023180"/>
    </source>
</evidence>
<keyword evidence="11" id="KW-0067">ATP-binding</keyword>
<feature type="domain" description="Ig-like" evidence="16">
    <location>
        <begin position="773"/>
        <end position="859"/>
    </location>
</feature>
<evidence type="ECO:0000256" key="6">
    <source>
        <dbReference type="ARBA" id="ARBA00023157"/>
    </source>
</evidence>
<evidence type="ECO:0000256" key="14">
    <source>
        <dbReference type="SAM" id="SignalP"/>
    </source>
</evidence>
<evidence type="ECO:0000256" key="5">
    <source>
        <dbReference type="ARBA" id="ARBA00023136"/>
    </source>
</evidence>
<reference evidence="18 19" key="1">
    <citation type="submission" date="2025-04" db="UniProtKB">
        <authorList>
            <consortium name="RefSeq"/>
        </authorList>
    </citation>
    <scope>IDENTIFICATION</scope>
</reference>
<feature type="transmembrane region" description="Helical" evidence="13">
    <location>
        <begin position="873"/>
        <end position="893"/>
    </location>
</feature>
<dbReference type="InterPro" id="IPR000719">
    <property type="entry name" value="Prot_kinase_dom"/>
</dbReference>
<name>A0A9W3B6D7_BIOGL</name>
<gene>
    <name evidence="18 19" type="primary">LOC106061451</name>
</gene>
<evidence type="ECO:0000256" key="2">
    <source>
        <dbReference type="ARBA" id="ARBA00011902"/>
    </source>
</evidence>
<feature type="domain" description="Protein kinase" evidence="15">
    <location>
        <begin position="943"/>
        <end position="1260"/>
    </location>
</feature>
<keyword evidence="11" id="KW-0547">Nucleotide-binding</keyword>
<dbReference type="PROSITE" id="PS00109">
    <property type="entry name" value="PROTEIN_KINASE_TYR"/>
    <property type="match status" value="1"/>
</dbReference>
<evidence type="ECO:0000256" key="12">
    <source>
        <dbReference type="SAM" id="MobiDB-lite"/>
    </source>
</evidence>
<keyword evidence="5 13" id="KW-0472">Membrane</keyword>
<dbReference type="GO" id="GO:0005886">
    <property type="term" value="C:plasma membrane"/>
    <property type="evidence" value="ECO:0007669"/>
    <property type="project" value="TreeGrafter"/>
</dbReference>
<dbReference type="GO" id="GO:0043235">
    <property type="term" value="C:receptor complex"/>
    <property type="evidence" value="ECO:0007669"/>
    <property type="project" value="TreeGrafter"/>
</dbReference>
<evidence type="ECO:0000256" key="9">
    <source>
        <dbReference type="ARBA" id="ARBA00023319"/>
    </source>
</evidence>
<dbReference type="CDD" id="cd00096">
    <property type="entry name" value="Ig"/>
    <property type="match status" value="1"/>
</dbReference>
<evidence type="ECO:0000256" key="3">
    <source>
        <dbReference type="ARBA" id="ARBA00022692"/>
    </source>
</evidence>
<dbReference type="SUPFAM" id="SSF56112">
    <property type="entry name" value="Protein kinase-like (PK-like)"/>
    <property type="match status" value="1"/>
</dbReference>
<dbReference type="SMART" id="SM00219">
    <property type="entry name" value="TyrKc"/>
    <property type="match status" value="1"/>
</dbReference>
<dbReference type="PROSITE" id="PS50011">
    <property type="entry name" value="PROTEIN_KINASE_DOM"/>
    <property type="match status" value="1"/>
</dbReference>
<dbReference type="Proteomes" id="UP001165740">
    <property type="component" value="Chromosome 8"/>
</dbReference>
<dbReference type="InterPro" id="IPR003598">
    <property type="entry name" value="Ig_sub2"/>
</dbReference>
<dbReference type="GO" id="GO:0007169">
    <property type="term" value="P:cell surface receptor protein tyrosine kinase signaling pathway"/>
    <property type="evidence" value="ECO:0007669"/>
    <property type="project" value="TreeGrafter"/>
</dbReference>
<dbReference type="Gene3D" id="1.10.510.10">
    <property type="entry name" value="Transferase(Phosphotransferase) domain 1"/>
    <property type="match status" value="1"/>
</dbReference>
<dbReference type="PROSITE" id="PS00107">
    <property type="entry name" value="PROTEIN_KINASE_ATP"/>
    <property type="match status" value="1"/>
</dbReference>
<dbReference type="Gene3D" id="2.60.40.10">
    <property type="entry name" value="Immunoglobulins"/>
    <property type="match status" value="6"/>
</dbReference>
<feature type="chain" id="PRO_5044702988" description="receptor protein-tyrosine kinase" evidence="14">
    <location>
        <begin position="28"/>
        <end position="1634"/>
    </location>
</feature>
<dbReference type="SMART" id="SM00408">
    <property type="entry name" value="IGc2"/>
    <property type="match status" value="2"/>
</dbReference>
<feature type="region of interest" description="Disordered" evidence="12">
    <location>
        <begin position="164"/>
        <end position="196"/>
    </location>
</feature>
<feature type="region of interest" description="Disordered" evidence="12">
    <location>
        <begin position="1360"/>
        <end position="1621"/>
    </location>
</feature>
<sequence length="1634" mass="182874">MLDLDPSCNNMTGLLFLLILTCLGASGMSTIQSDALSDPVVTAPVDPQLGQLVNNVELDESLSVDYKAETISTMLTPQIMSPESEVILNANDTWNVTCIGSKHLVWTWEIGDADPVISTVTFEETLVNRTDTMHLYQSTLSIQNAQWYDTKYYTCKYIEHSVDSDPMKESEPSERSEISEDCSARQNKSSQAPTQNKAKTAEAKIFVYVKNDIYPFQNQFFYTKLTWYMPLIIPCGVTHPDIKVELLVNNKEYHTGKSEVEFNPKIGFIVHIPTWDFLDGTYCKAVGFPNIKRRIHMHLYDNHVDSRPPVPFMRASKYNLKKGETLTLECSVKVNKDTVVMMAFNYQKKGMDPRFVESLPLRENYLQLDQIIHTMNVTDIQVEDSGYYCCNTTKNSKIYEVTSVYITVYDKPILKLTPEYPVITTMDNAFASRISVFILAVPTPVIEWYFDGKKVENQPPFLYVSQTQEQTNLLIYSPKTENSGLYFVRGKTVMDNMTVETEVNITLIVFGKPNVAIKAVSNNEKHQQNFVTFKKDSLMKIFCKVKGHPESNFLWYFQPCKPPRCSVNESSWEEVNFDTYGASIKNYGEHIHELLIYAKTTGYYKCFAENKYGNSSAVLLTVVTDERGSLSVTDNATRQLVPGDSLQVVCTANIWLYSSVNFIHGLSKSNKFGGGLSNQSGLNYNTSITSAPNSHANITDMDYDGDVQDTTPAAHTVPEVFFNRTDDLLVVTMVWPTLKDSDAGMYFCEALSTIENVSHAVNYQLSLHAIKKPEIREETKGSRRISIGSNAAFQCSITGLPPPTITWFKDGKPLLLNDNHALRDFSLTIKNASKEDEGSYQCMGSNIGGSVWSSNMTLHVGEVPQRASFSATYIGIITSIVVVIVIIFILVIIKIKRSKAGFHKELEQYLIQPQGNYNPDLPIDEQTGCLPYDAKWEFPKDRLRLGMILGQGAFGRVVKAEAIGISNSQDVTVVAVKMVKDCTDKDQMMALLSELKILIHVGQHLNILNLLGAVTKDIRFGELYVIVEYCHFGNLRSYLIKNRSHFEDTMENADETNTSMLKAKIHKASEGDKKDPYYVNKAGGPQGSADVLGPSLTTKNLYCWAYQVARGMEYLASKKYIHRDLAARNVLLAEDNIVKICDFGLAKDLYKDAEYHKKGDGPVPVKWMALESFTHRIYTTKSDVWSYGVLLWELFTLGGNPYPGVEINEKFIGLLKSGYRMEKPQYASDELYKVMLETWKVDPDDRPTFSKLVSSMGDFLEANVKQYYLDLSYMKMAGDGEADASQIATDSDGYLKMSSALPPDYSNESNVSSNGAKFTEVNETKPSRYVNLHRWKHENAKNIYELDPLNKPNNRLSVPEMMAPGFSPDDQEPTFVEVNQPEDNDSGHSSSYDGTGMAPADVDNDDYLVPMSPLSMPPKYTEEVDEETQEESSFSQVDAKPQFLQSRLPQLRKPPSSDANRKQAHAGPYPADYRNVGRTGGIGGVSNMTYGSLAPVPSVMNSKLLAQGGPKNYGGTSSHPPSTLSNQSNPFAKYQIRPSSATESHTRAPSSPIQPNLPETEHVTDDEQEESCSSQPLLDEVKPRLLKARNGLGPSRFESVTSSGYHSDLSPLASTPPPDYRMALEDVTETDILV</sequence>
<keyword evidence="14" id="KW-0732">Signal</keyword>
<dbReference type="SUPFAM" id="SSF48726">
    <property type="entry name" value="Immunoglobulin"/>
    <property type="match status" value="4"/>
</dbReference>
<keyword evidence="17" id="KW-1185">Reference proteome</keyword>
<feature type="signal peptide" evidence="14">
    <location>
        <begin position="1"/>
        <end position="27"/>
    </location>
</feature>
<dbReference type="InterPro" id="IPR036179">
    <property type="entry name" value="Ig-like_dom_sf"/>
</dbReference>
<dbReference type="InterPro" id="IPR008266">
    <property type="entry name" value="Tyr_kinase_AS"/>
</dbReference>
<organism evidence="17 18">
    <name type="scientific">Biomphalaria glabrata</name>
    <name type="common">Bloodfluke planorb</name>
    <name type="synonym">Freshwater snail</name>
    <dbReference type="NCBI Taxonomy" id="6526"/>
    <lineage>
        <taxon>Eukaryota</taxon>
        <taxon>Metazoa</taxon>
        <taxon>Spiralia</taxon>
        <taxon>Lophotrochozoa</taxon>
        <taxon>Mollusca</taxon>
        <taxon>Gastropoda</taxon>
        <taxon>Heterobranchia</taxon>
        <taxon>Euthyneura</taxon>
        <taxon>Panpulmonata</taxon>
        <taxon>Hygrophila</taxon>
        <taxon>Lymnaeoidea</taxon>
        <taxon>Planorbidae</taxon>
        <taxon>Biomphalaria</taxon>
    </lineage>
</organism>
<feature type="binding site" evidence="11">
    <location>
        <position position="977"/>
    </location>
    <ligand>
        <name>ATP</name>
        <dbReference type="ChEBI" id="CHEBI:30616"/>
    </ligand>
</feature>
<protein>
    <recommendedName>
        <fullName evidence="2">receptor protein-tyrosine kinase</fullName>
        <ecNumber evidence="2">2.7.10.1</ecNumber>
    </recommendedName>
</protein>
<accession>A0A9W3B6D7</accession>
<feature type="compositionally biased region" description="Polar residues" evidence="12">
    <location>
        <begin position="184"/>
        <end position="196"/>
    </location>
</feature>
<feature type="compositionally biased region" description="Polar residues" evidence="12">
    <location>
        <begin position="1514"/>
        <end position="1530"/>
    </location>
</feature>
<dbReference type="OMA" id="EWHECVE"/>
<feature type="domain" description="Ig-like" evidence="16">
    <location>
        <begin position="77"/>
        <end position="179"/>
    </location>
</feature>
<keyword evidence="6" id="KW-1015">Disulfide bond</keyword>
<dbReference type="InterPro" id="IPR017441">
    <property type="entry name" value="Protein_kinase_ATP_BS"/>
</dbReference>
<evidence type="ECO:0000256" key="7">
    <source>
        <dbReference type="ARBA" id="ARBA00023170"/>
    </source>
</evidence>
<keyword evidence="8" id="KW-0325">Glycoprotein</keyword>
<dbReference type="SMART" id="SM00409">
    <property type="entry name" value="IG"/>
    <property type="match status" value="5"/>
</dbReference>
<proteinExistence type="predicted"/>
<dbReference type="EC" id="2.7.10.1" evidence="2"/>
<feature type="domain" description="Ig-like" evidence="16">
    <location>
        <begin position="308"/>
        <end position="407"/>
    </location>
</feature>
<dbReference type="RefSeq" id="XP_055895004.1">
    <property type="nucleotide sequence ID" value="XM_056039029.1"/>
</dbReference>
<dbReference type="FunFam" id="2.60.40.10:FF:000032">
    <property type="entry name" value="palladin isoform X1"/>
    <property type="match status" value="1"/>
</dbReference>
<evidence type="ECO:0000256" key="10">
    <source>
        <dbReference type="ARBA" id="ARBA00051243"/>
    </source>
</evidence>
<keyword evidence="4 13" id="KW-1133">Transmembrane helix</keyword>
<feature type="domain" description="Ig-like" evidence="16">
    <location>
        <begin position="513"/>
        <end position="624"/>
    </location>
</feature>
<dbReference type="Pfam" id="PF07679">
    <property type="entry name" value="I-set"/>
    <property type="match status" value="1"/>
</dbReference>
<dbReference type="InterPro" id="IPR003599">
    <property type="entry name" value="Ig_sub"/>
</dbReference>
<dbReference type="InterPro" id="IPR007110">
    <property type="entry name" value="Ig-like_dom"/>
</dbReference>
<dbReference type="PANTHER" id="PTHR24416:SF600">
    <property type="entry name" value="PDGF- AND VEGF-RECEPTOR RELATED, ISOFORM J"/>
    <property type="match status" value="1"/>
</dbReference>
<dbReference type="InterPro" id="IPR013783">
    <property type="entry name" value="Ig-like_fold"/>
</dbReference>
<evidence type="ECO:0000256" key="13">
    <source>
        <dbReference type="SAM" id="Phobius"/>
    </source>
</evidence>
<evidence type="ECO:0000259" key="16">
    <source>
        <dbReference type="PROSITE" id="PS50835"/>
    </source>
</evidence>
<dbReference type="InterPro" id="IPR050122">
    <property type="entry name" value="RTK"/>
</dbReference>
<dbReference type="Pfam" id="PF07714">
    <property type="entry name" value="PK_Tyr_Ser-Thr"/>
    <property type="match status" value="1"/>
</dbReference>
<dbReference type="InterPro" id="IPR020635">
    <property type="entry name" value="Tyr_kinase_cat_dom"/>
</dbReference>
<dbReference type="GeneID" id="106061451"/>
<keyword evidence="3 13" id="KW-0812">Transmembrane</keyword>
<dbReference type="PANTHER" id="PTHR24416">
    <property type="entry name" value="TYROSINE-PROTEIN KINASE RECEPTOR"/>
    <property type="match status" value="1"/>
</dbReference>
<feature type="compositionally biased region" description="Basic and acidic residues" evidence="12">
    <location>
        <begin position="164"/>
        <end position="178"/>
    </location>
</feature>
<dbReference type="InterPro" id="IPR011009">
    <property type="entry name" value="Kinase-like_dom_sf"/>
</dbReference>